<gene>
    <name evidence="1" type="ORF">B5E88_04420</name>
</gene>
<dbReference type="EMBL" id="NFLC01000006">
    <property type="protein sequence ID" value="OUQ10944.1"/>
    <property type="molecule type" value="Genomic_DNA"/>
</dbReference>
<accession>A0A1Y4R039</accession>
<proteinExistence type="predicted"/>
<dbReference type="Pfam" id="PF12822">
    <property type="entry name" value="ECF_trnsprt"/>
    <property type="match status" value="1"/>
</dbReference>
<dbReference type="AlphaFoldDB" id="A0A1Y4R039"/>
<dbReference type="InterPro" id="IPR024529">
    <property type="entry name" value="ECF_trnsprt_substrate-spec"/>
</dbReference>
<dbReference type="RefSeq" id="WP_016251243.1">
    <property type="nucleotide sequence ID" value="NZ_CP010059.1"/>
</dbReference>
<name>A0A1Y4R039_9ENTE</name>
<organism evidence="1 2">
    <name type="scientific">Enterococcus cecorum</name>
    <dbReference type="NCBI Taxonomy" id="44008"/>
    <lineage>
        <taxon>Bacteria</taxon>
        <taxon>Bacillati</taxon>
        <taxon>Bacillota</taxon>
        <taxon>Bacilli</taxon>
        <taxon>Lactobacillales</taxon>
        <taxon>Enterococcaceae</taxon>
        <taxon>Enterococcus</taxon>
    </lineage>
</organism>
<comment type="caution">
    <text evidence="1">The sequence shown here is derived from an EMBL/GenBank/DDBJ whole genome shotgun (WGS) entry which is preliminary data.</text>
</comment>
<dbReference type="Proteomes" id="UP000196074">
    <property type="component" value="Unassembled WGS sequence"/>
</dbReference>
<evidence type="ECO:0000313" key="1">
    <source>
        <dbReference type="EMBL" id="OUQ10944.1"/>
    </source>
</evidence>
<evidence type="ECO:0000313" key="2">
    <source>
        <dbReference type="Proteomes" id="UP000196074"/>
    </source>
</evidence>
<sequence>MTLKNISTKKIALIALCVGLNYVGGNIALFLRLPIYLDSLGTIMAAFLLGPIAGMAAGLLSGLLSGITTDLFSLYYIPVALCTGFIAGMVYQRLHKPWRVPIEAAVISLPGTLISSFITYFLFGGITSSGSSIIVQLIHGLGLNQLTSVILVQVITDYVDRLLSVVVVLSVIAMLPKKVKMI</sequence>
<reference evidence="2" key="1">
    <citation type="submission" date="2017-04" db="EMBL/GenBank/DDBJ databases">
        <title>Function of individual gut microbiota members based on whole genome sequencing of pure cultures obtained from chicken caecum.</title>
        <authorList>
            <person name="Medvecky M."/>
            <person name="Cejkova D."/>
            <person name="Polansky O."/>
            <person name="Karasova D."/>
            <person name="Kubasova T."/>
            <person name="Cizek A."/>
            <person name="Rychlik I."/>
        </authorList>
    </citation>
    <scope>NUCLEOTIDE SEQUENCE [LARGE SCALE GENOMIC DNA]</scope>
    <source>
        <strain evidence="2">An144</strain>
    </source>
</reference>
<dbReference type="GeneID" id="60872140"/>
<dbReference type="GO" id="GO:0022857">
    <property type="term" value="F:transmembrane transporter activity"/>
    <property type="evidence" value="ECO:0007669"/>
    <property type="project" value="InterPro"/>
</dbReference>
<dbReference type="Gene3D" id="1.10.1760.20">
    <property type="match status" value="1"/>
</dbReference>
<protein>
    <submittedName>
        <fullName evidence="1">ECF transporter S component</fullName>
    </submittedName>
</protein>